<feature type="repeat" description="ANK" evidence="3">
    <location>
        <begin position="232"/>
        <end position="272"/>
    </location>
</feature>
<evidence type="ECO:0000256" key="2">
    <source>
        <dbReference type="ARBA" id="ARBA00023043"/>
    </source>
</evidence>
<dbReference type="PROSITE" id="PS51257">
    <property type="entry name" value="PROKAR_LIPOPROTEIN"/>
    <property type="match status" value="1"/>
</dbReference>
<accession>A0AAJ1IE68</accession>
<comment type="caution">
    <text evidence="5">The sequence shown here is derived from an EMBL/GenBank/DDBJ whole genome shotgun (WGS) entry which is preliminary data.</text>
</comment>
<feature type="chain" id="PRO_5042593500" evidence="4">
    <location>
        <begin position="22"/>
        <end position="518"/>
    </location>
</feature>
<dbReference type="Gene3D" id="1.25.40.20">
    <property type="entry name" value="Ankyrin repeat-containing domain"/>
    <property type="match status" value="3"/>
</dbReference>
<protein>
    <submittedName>
        <fullName evidence="5">Ankyrin repeat domain-containing protein</fullName>
    </submittedName>
</protein>
<dbReference type="PANTHER" id="PTHR24189:SF50">
    <property type="entry name" value="ANKYRIN REPEAT AND SOCS BOX PROTEIN 2"/>
    <property type="match status" value="1"/>
</dbReference>
<dbReference type="Proteomes" id="UP001221217">
    <property type="component" value="Unassembled WGS sequence"/>
</dbReference>
<dbReference type="Pfam" id="PF12796">
    <property type="entry name" value="Ank_2"/>
    <property type="match status" value="1"/>
</dbReference>
<dbReference type="PANTHER" id="PTHR24189">
    <property type="entry name" value="MYOTROPHIN"/>
    <property type="match status" value="1"/>
</dbReference>
<gene>
    <name evidence="5" type="ORF">PQJ61_12870</name>
</gene>
<dbReference type="SUPFAM" id="SSF48403">
    <property type="entry name" value="Ankyrin repeat"/>
    <property type="match status" value="1"/>
</dbReference>
<dbReference type="InterPro" id="IPR050745">
    <property type="entry name" value="Multifunctional_regulatory"/>
</dbReference>
<keyword evidence="1" id="KW-0677">Repeat</keyword>
<evidence type="ECO:0000313" key="6">
    <source>
        <dbReference type="Proteomes" id="UP001221217"/>
    </source>
</evidence>
<proteinExistence type="predicted"/>
<dbReference type="PROSITE" id="PS50297">
    <property type="entry name" value="ANK_REP_REGION"/>
    <property type="match status" value="1"/>
</dbReference>
<feature type="signal peptide" evidence="4">
    <location>
        <begin position="1"/>
        <end position="21"/>
    </location>
</feature>
<reference evidence="5 6" key="1">
    <citation type="submission" date="2022-12" db="EMBL/GenBank/DDBJ databases">
        <title>Metagenome assembled genome from gulf of manar.</title>
        <authorList>
            <person name="Kohli P."/>
            <person name="Pk S."/>
            <person name="Venkata Ramana C."/>
            <person name="Sasikala C."/>
        </authorList>
    </citation>
    <scope>NUCLEOTIDE SEQUENCE [LARGE SCALE GENOMIC DNA]</scope>
    <source>
        <strain evidence="5">JB008</strain>
    </source>
</reference>
<sequence>MKKIFIILMLSLSMVSCLTMRGLVDEVTDAAVAKVERDVEVETEEVVLKNVELAVDDAVDVTLDEAGIEKALPTEQEIIDAVKSYDLEGLKELLAEIEDVRTIVGDNVLLCHMAEEAMGMIGQKNELLSLLVEKKAYIMQVDSEGKKMTRYADEMEMYGSPRMDYMNEIIGDKFMRRIKALRADDLDTIISMTDYFPIDDYLLQSAVDEKAFSVAEWVIEQGVSVDGVVPKSGDSLLHLACNGRPINTLFDDRIDFVKTLLDAGVEVNMKNKKGDTPIGILFLAEDAGKHGSRNSLAKVLLDAGADVNTVTSRNRTLLYHAVLKRNDSLIKLLLDSGSVIDNKSIEDLNLSLNVIKMFMDRDVLPEKFAKNVISFSDKTEQLDFIKMLIDSGVSPSAFNLPDVTRNFAALKFLVESGADINSGKIVQSCVADFRDTEVLGYLVENGADLNKKFHNDMTALHYAVRYKKNDIVEFLIANNVDVNAVDSTGKTPLDYCKERNEVLMDILTEAGAKVAEEL</sequence>
<dbReference type="AlphaFoldDB" id="A0AAJ1IE68"/>
<evidence type="ECO:0000256" key="4">
    <source>
        <dbReference type="SAM" id="SignalP"/>
    </source>
</evidence>
<dbReference type="EMBL" id="JAQQAL010000030">
    <property type="protein sequence ID" value="MDC7227650.1"/>
    <property type="molecule type" value="Genomic_DNA"/>
</dbReference>
<dbReference type="InterPro" id="IPR002110">
    <property type="entry name" value="Ankyrin_rpt"/>
</dbReference>
<organism evidence="5 6">
    <name type="scientific">Candidatus Thalassospirochaeta sargassi</name>
    <dbReference type="NCBI Taxonomy" id="3119039"/>
    <lineage>
        <taxon>Bacteria</taxon>
        <taxon>Pseudomonadati</taxon>
        <taxon>Spirochaetota</taxon>
        <taxon>Spirochaetia</taxon>
        <taxon>Spirochaetales</taxon>
        <taxon>Spirochaetaceae</taxon>
        <taxon>Candidatus Thalassospirochaeta</taxon>
    </lineage>
</organism>
<evidence type="ECO:0000313" key="5">
    <source>
        <dbReference type="EMBL" id="MDC7227650.1"/>
    </source>
</evidence>
<feature type="repeat" description="ANK" evidence="3">
    <location>
        <begin position="455"/>
        <end position="487"/>
    </location>
</feature>
<dbReference type="Pfam" id="PF13857">
    <property type="entry name" value="Ank_5"/>
    <property type="match status" value="1"/>
</dbReference>
<evidence type="ECO:0000256" key="1">
    <source>
        <dbReference type="ARBA" id="ARBA00022737"/>
    </source>
</evidence>
<dbReference type="SMART" id="SM00248">
    <property type="entry name" value="ANK"/>
    <property type="match status" value="6"/>
</dbReference>
<keyword evidence="4" id="KW-0732">Signal</keyword>
<dbReference type="PROSITE" id="PS50088">
    <property type="entry name" value="ANK_REPEAT"/>
    <property type="match status" value="2"/>
</dbReference>
<keyword evidence="2 3" id="KW-0040">ANK repeat</keyword>
<name>A0AAJ1IE68_9SPIO</name>
<dbReference type="InterPro" id="IPR036770">
    <property type="entry name" value="Ankyrin_rpt-contain_sf"/>
</dbReference>
<evidence type="ECO:0000256" key="3">
    <source>
        <dbReference type="PROSITE-ProRule" id="PRU00023"/>
    </source>
</evidence>